<dbReference type="Pfam" id="PF05795">
    <property type="entry name" value="Plasmodium_Vir"/>
    <property type="match status" value="1"/>
</dbReference>
<reference evidence="1 2" key="1">
    <citation type="submission" date="2011-08" db="EMBL/GenBank/DDBJ databases">
        <title>The Genome Sequence of Plasmodium vivax Mauritania I.</title>
        <authorList>
            <consortium name="The Broad Institute Genome Sequencing Platform"/>
            <consortium name="The Broad Institute Genome Sequencing Center for Infectious Disease"/>
            <person name="Neafsey D."/>
            <person name="Carlton J."/>
            <person name="Barnwell J."/>
            <person name="Collins W."/>
            <person name="Escalante A."/>
            <person name="Mullikin J."/>
            <person name="Saul A."/>
            <person name="Guigo R."/>
            <person name="Camara F."/>
            <person name="Young S.K."/>
            <person name="Zeng Q."/>
            <person name="Gargeya S."/>
            <person name="Fitzgerald M."/>
            <person name="Haas B."/>
            <person name="Abouelleil A."/>
            <person name="Alvarado L."/>
            <person name="Arachchi H.M."/>
            <person name="Berlin A."/>
            <person name="Brown A."/>
            <person name="Chapman S.B."/>
            <person name="Chen Z."/>
            <person name="Dunbar C."/>
            <person name="Freedman E."/>
            <person name="Gearin G."/>
            <person name="Gellesch M."/>
            <person name="Goldberg J."/>
            <person name="Griggs A."/>
            <person name="Gujja S."/>
            <person name="Heiman D."/>
            <person name="Howarth C."/>
            <person name="Larson L."/>
            <person name="Lui A."/>
            <person name="MacDonald P.J.P."/>
            <person name="Montmayeur A."/>
            <person name="Murphy C."/>
            <person name="Neiman D."/>
            <person name="Pearson M."/>
            <person name="Priest M."/>
            <person name="Roberts A."/>
            <person name="Saif S."/>
            <person name="Shea T."/>
            <person name="Shenoy N."/>
            <person name="Sisk P."/>
            <person name="Stolte C."/>
            <person name="Sykes S."/>
            <person name="Wortman J."/>
            <person name="Nusbaum C."/>
            <person name="Birren B."/>
        </authorList>
    </citation>
    <scope>NUCLEOTIDE SEQUENCE [LARGE SCALE GENOMIC DNA]</scope>
    <source>
        <strain evidence="1 2">Mauritania I</strain>
    </source>
</reference>
<organism evidence="1 2">
    <name type="scientific">Plasmodium vivax Mauritania I</name>
    <dbReference type="NCBI Taxonomy" id="1035515"/>
    <lineage>
        <taxon>Eukaryota</taxon>
        <taxon>Sar</taxon>
        <taxon>Alveolata</taxon>
        <taxon>Apicomplexa</taxon>
        <taxon>Aconoidasida</taxon>
        <taxon>Haemosporida</taxon>
        <taxon>Plasmodiidae</taxon>
        <taxon>Plasmodium</taxon>
        <taxon>Plasmodium (Plasmodium)</taxon>
    </lineage>
</organism>
<sequence>MKQNIICPKEFHQHMKTKDTGNKTLRKLDQKLDYIEGDELKNMKTLFYIYKHYYAIKDVIAEYFPIESSAMSYANNCVEKYRELKVNCSDVSIPFCKALDDFALIYENTDLNDEKLNEWRNKKLPSLNKDVHALGEVITPLTTMNSSTEPGKSPVVASSTSSKTVNMIPEEIVKDKETRVLTFATSGEDPKTRIGPQESMKLFTSTAISGSTNELQENESGLSEKTEIKSPNYFDTSTNKIIGTSISTVGVSSLFFLFYKVNNK</sequence>
<dbReference type="Proteomes" id="UP000053776">
    <property type="component" value="Unassembled WGS sequence"/>
</dbReference>
<protein>
    <submittedName>
        <fullName evidence="1">Uncharacterized protein</fullName>
    </submittedName>
</protein>
<proteinExistence type="predicted"/>
<evidence type="ECO:0000313" key="2">
    <source>
        <dbReference type="Proteomes" id="UP000053776"/>
    </source>
</evidence>
<dbReference type="InterPro" id="IPR008780">
    <property type="entry name" value="Plasmodium_Vir"/>
</dbReference>
<dbReference type="AlphaFoldDB" id="A0A0J9VQM1"/>
<dbReference type="EMBL" id="KQ235152">
    <property type="protein sequence ID" value="KMZ89658.1"/>
    <property type="molecule type" value="Genomic_DNA"/>
</dbReference>
<gene>
    <name evidence="1" type="ORF">PVMG_06236</name>
</gene>
<evidence type="ECO:0000313" key="1">
    <source>
        <dbReference type="EMBL" id="KMZ89658.1"/>
    </source>
</evidence>
<accession>A0A0J9VQM1</accession>
<name>A0A0J9VQM1_PLAVI</name>